<name>A0A2T0W5C3_9RHOB</name>
<gene>
    <name evidence="3" type="ORF">CLV80_101482</name>
</gene>
<feature type="domain" description="GFO/IDH/MocA-like oxidoreductase" evidence="2">
    <location>
        <begin position="132"/>
        <end position="235"/>
    </location>
</feature>
<protein>
    <submittedName>
        <fullName evidence="3">Putative dehydrogenase</fullName>
    </submittedName>
</protein>
<dbReference type="Pfam" id="PF22725">
    <property type="entry name" value="GFO_IDH_MocA_C3"/>
    <property type="match status" value="1"/>
</dbReference>
<comment type="caution">
    <text evidence="3">The sequence shown here is derived from an EMBL/GenBank/DDBJ whole genome shotgun (WGS) entry which is preliminary data.</text>
</comment>
<dbReference type="PANTHER" id="PTHR43249:SF1">
    <property type="entry name" value="D-GLUCOSIDE 3-DEHYDROGENASE"/>
    <property type="match status" value="1"/>
</dbReference>
<evidence type="ECO:0000313" key="4">
    <source>
        <dbReference type="Proteomes" id="UP000238007"/>
    </source>
</evidence>
<dbReference type="OrthoDB" id="9792935at2"/>
<dbReference type="Proteomes" id="UP000238007">
    <property type="component" value="Unassembled WGS sequence"/>
</dbReference>
<dbReference type="SUPFAM" id="SSF51735">
    <property type="entry name" value="NAD(P)-binding Rossmann-fold domains"/>
    <property type="match status" value="1"/>
</dbReference>
<dbReference type="Pfam" id="PF01408">
    <property type="entry name" value="GFO_IDH_MocA"/>
    <property type="match status" value="1"/>
</dbReference>
<dbReference type="InterPro" id="IPR000683">
    <property type="entry name" value="Gfo/Idh/MocA-like_OxRdtase_N"/>
</dbReference>
<evidence type="ECO:0000259" key="1">
    <source>
        <dbReference type="Pfam" id="PF01408"/>
    </source>
</evidence>
<evidence type="ECO:0000259" key="2">
    <source>
        <dbReference type="Pfam" id="PF22725"/>
    </source>
</evidence>
<proteinExistence type="predicted"/>
<dbReference type="EMBL" id="PVTP01000001">
    <property type="protein sequence ID" value="PRY80627.1"/>
    <property type="molecule type" value="Genomic_DNA"/>
</dbReference>
<dbReference type="RefSeq" id="WP_106354363.1">
    <property type="nucleotide sequence ID" value="NZ_PVTP01000001.1"/>
</dbReference>
<organism evidence="3 4">
    <name type="scientific">Yoonia maritima</name>
    <dbReference type="NCBI Taxonomy" id="1435347"/>
    <lineage>
        <taxon>Bacteria</taxon>
        <taxon>Pseudomonadati</taxon>
        <taxon>Pseudomonadota</taxon>
        <taxon>Alphaproteobacteria</taxon>
        <taxon>Rhodobacterales</taxon>
        <taxon>Paracoccaceae</taxon>
        <taxon>Yoonia</taxon>
    </lineage>
</organism>
<dbReference type="InterPro" id="IPR036291">
    <property type="entry name" value="NAD(P)-bd_dom_sf"/>
</dbReference>
<dbReference type="SUPFAM" id="SSF55347">
    <property type="entry name" value="Glyceraldehyde-3-phosphate dehydrogenase-like, C-terminal domain"/>
    <property type="match status" value="1"/>
</dbReference>
<dbReference type="GO" id="GO:0000166">
    <property type="term" value="F:nucleotide binding"/>
    <property type="evidence" value="ECO:0007669"/>
    <property type="project" value="InterPro"/>
</dbReference>
<accession>A0A2T0W5C3</accession>
<dbReference type="InterPro" id="IPR052515">
    <property type="entry name" value="Gfo/Idh/MocA_Oxidoreductase"/>
</dbReference>
<feature type="domain" description="Gfo/Idh/MocA-like oxidoreductase N-terminal" evidence="1">
    <location>
        <begin position="4"/>
        <end position="120"/>
    </location>
</feature>
<dbReference type="Gene3D" id="3.30.360.10">
    <property type="entry name" value="Dihydrodipicolinate Reductase, domain 2"/>
    <property type="match status" value="1"/>
</dbReference>
<keyword evidence="4" id="KW-1185">Reference proteome</keyword>
<reference evidence="3 4" key="1">
    <citation type="submission" date="2018-03" db="EMBL/GenBank/DDBJ databases">
        <title>Genomic Encyclopedia of Archaeal and Bacterial Type Strains, Phase II (KMG-II): from individual species to whole genera.</title>
        <authorList>
            <person name="Goeker M."/>
        </authorList>
    </citation>
    <scope>NUCLEOTIDE SEQUENCE [LARGE SCALE GENOMIC DNA]</scope>
    <source>
        <strain evidence="3 4">DSM 101533</strain>
    </source>
</reference>
<dbReference type="Gene3D" id="3.40.50.720">
    <property type="entry name" value="NAD(P)-binding Rossmann-like Domain"/>
    <property type="match status" value="1"/>
</dbReference>
<dbReference type="PANTHER" id="PTHR43249">
    <property type="entry name" value="UDP-N-ACETYL-2-AMINO-2-DEOXY-D-GLUCURONATE OXIDASE"/>
    <property type="match status" value="1"/>
</dbReference>
<evidence type="ECO:0000313" key="3">
    <source>
        <dbReference type="EMBL" id="PRY80627.1"/>
    </source>
</evidence>
<dbReference type="AlphaFoldDB" id="A0A2T0W5C3"/>
<sequence>MKKVKVAIIGAGIGQKHYIAYQQLPEMYDVAAICDVDIARAQAFVDDAHLARVTDNFDAVLADPEVELVDICLPPHLHFDFTARAMRAGKDVICEKPLANSVADVDRLIAISTETGRTVFPVFQYRFGKGISQLRALIDSGLAGRPFVASLETHWNRGADYYAVDWRGTWKGEQGGAILGHAIHAHDLLTFIMGRVSSVFARVATRVNDIEVEDCAALSITLENGALATSSVTLGGGADTSRLRFCFAGVTAESGSNPYRPAEGEWTFTARAPVTQDQVDAVVNAVADPPAGQVGFSVEVFRALRGLEAHYVNIDEARRSIEFVSATYQSARSDMPVSLPIKDDDATYDGWTPKA</sequence>
<dbReference type="InterPro" id="IPR055170">
    <property type="entry name" value="GFO_IDH_MocA-like_dom"/>
</dbReference>